<dbReference type="InterPro" id="IPR026805">
    <property type="entry name" value="GW182_M_dom"/>
</dbReference>
<feature type="region of interest" description="Disordered" evidence="1">
    <location>
        <begin position="1124"/>
        <end position="1150"/>
    </location>
</feature>
<dbReference type="SUPFAM" id="SSF46934">
    <property type="entry name" value="UBA-like"/>
    <property type="match status" value="1"/>
</dbReference>
<feature type="compositionally biased region" description="Polar residues" evidence="1">
    <location>
        <begin position="796"/>
        <end position="811"/>
    </location>
</feature>
<feature type="compositionally biased region" description="Polar residues" evidence="1">
    <location>
        <begin position="132"/>
        <end position="171"/>
    </location>
</feature>
<dbReference type="OrthoDB" id="5919166at2759"/>
<feature type="compositionally biased region" description="Polar residues" evidence="1">
    <location>
        <begin position="1021"/>
        <end position="1049"/>
    </location>
</feature>
<feature type="compositionally biased region" description="Low complexity" evidence="1">
    <location>
        <begin position="1302"/>
        <end position="1314"/>
    </location>
</feature>
<feature type="compositionally biased region" description="Basic and acidic residues" evidence="1">
    <location>
        <begin position="1050"/>
        <end position="1059"/>
    </location>
</feature>
<dbReference type="Gene3D" id="3.30.70.330">
    <property type="match status" value="1"/>
</dbReference>
<feature type="region of interest" description="Disordered" evidence="1">
    <location>
        <begin position="132"/>
        <end position="190"/>
    </location>
</feature>
<keyword evidence="4" id="KW-1185">Reference proteome</keyword>
<dbReference type="Proteomes" id="UP000596742">
    <property type="component" value="Unassembled WGS sequence"/>
</dbReference>
<feature type="region of interest" description="Disordered" evidence="1">
    <location>
        <begin position="239"/>
        <end position="583"/>
    </location>
</feature>
<dbReference type="GO" id="GO:0035278">
    <property type="term" value="P:miRNA-mediated gene silencing by inhibition of translation"/>
    <property type="evidence" value="ECO:0007669"/>
    <property type="project" value="InterPro"/>
</dbReference>
<feature type="compositionally biased region" description="Pro residues" evidence="1">
    <location>
        <begin position="503"/>
        <end position="536"/>
    </location>
</feature>
<protein>
    <submittedName>
        <fullName evidence="3">Trinucleotide repeat-containing gene 6 protein</fullName>
    </submittedName>
</protein>
<feature type="compositionally biased region" description="Low complexity" evidence="1">
    <location>
        <begin position="992"/>
        <end position="1002"/>
    </location>
</feature>
<dbReference type="PANTHER" id="PTHR13020:SF25">
    <property type="entry name" value="PROTEIN GAWKY"/>
    <property type="match status" value="1"/>
</dbReference>
<evidence type="ECO:0000259" key="2">
    <source>
        <dbReference type="PROSITE" id="PS50030"/>
    </source>
</evidence>
<dbReference type="PANTHER" id="PTHR13020">
    <property type="entry name" value="TRINUCLEOTIDE REPEAT-CONTAINING GENE 6"/>
    <property type="match status" value="1"/>
</dbReference>
<feature type="compositionally biased region" description="Polar residues" evidence="1">
    <location>
        <begin position="1"/>
        <end position="16"/>
    </location>
</feature>
<dbReference type="InterPro" id="IPR000504">
    <property type="entry name" value="RRM_dom"/>
</dbReference>
<feature type="compositionally biased region" description="Polar residues" evidence="1">
    <location>
        <begin position="560"/>
        <end position="580"/>
    </location>
</feature>
<evidence type="ECO:0000313" key="3">
    <source>
        <dbReference type="EMBL" id="VDI20153.1"/>
    </source>
</evidence>
<dbReference type="GO" id="GO:0060213">
    <property type="term" value="P:positive regulation of nuclear-transcribed mRNA poly(A) tail shortening"/>
    <property type="evidence" value="ECO:0007669"/>
    <property type="project" value="TreeGrafter"/>
</dbReference>
<dbReference type="GO" id="GO:0005654">
    <property type="term" value="C:nucleoplasm"/>
    <property type="evidence" value="ECO:0007669"/>
    <property type="project" value="TreeGrafter"/>
</dbReference>
<gene>
    <name evidence="3" type="ORF">MGAL_10B046691</name>
</gene>
<evidence type="ECO:0000313" key="4">
    <source>
        <dbReference type="Proteomes" id="UP000596742"/>
    </source>
</evidence>
<dbReference type="InterPro" id="IPR033503">
    <property type="entry name" value="GW182_RRM"/>
</dbReference>
<dbReference type="SUPFAM" id="SSF54928">
    <property type="entry name" value="RNA-binding domain, RBD"/>
    <property type="match status" value="1"/>
</dbReference>
<feature type="region of interest" description="Disordered" evidence="1">
    <location>
        <begin position="80"/>
        <end position="116"/>
    </location>
</feature>
<feature type="region of interest" description="Disordered" evidence="1">
    <location>
        <begin position="1302"/>
        <end position="1322"/>
    </location>
</feature>
<feature type="compositionally biased region" description="Polar residues" evidence="1">
    <location>
        <begin position="418"/>
        <end position="435"/>
    </location>
</feature>
<comment type="caution">
    <text evidence="3">The sequence shown here is derived from an EMBL/GenBank/DDBJ whole genome shotgun (WGS) entry which is preliminary data.</text>
</comment>
<dbReference type="InterPro" id="IPR052068">
    <property type="entry name" value="GW182_domain"/>
</dbReference>
<dbReference type="SMART" id="SM00360">
    <property type="entry name" value="RRM"/>
    <property type="match status" value="1"/>
</dbReference>
<dbReference type="InterPro" id="IPR009060">
    <property type="entry name" value="UBA-like_sf"/>
</dbReference>
<organism evidence="3 4">
    <name type="scientific">Mytilus galloprovincialis</name>
    <name type="common">Mediterranean mussel</name>
    <dbReference type="NCBI Taxonomy" id="29158"/>
    <lineage>
        <taxon>Eukaryota</taxon>
        <taxon>Metazoa</taxon>
        <taxon>Spiralia</taxon>
        <taxon>Lophotrochozoa</taxon>
        <taxon>Mollusca</taxon>
        <taxon>Bivalvia</taxon>
        <taxon>Autobranchia</taxon>
        <taxon>Pteriomorphia</taxon>
        <taxon>Mytilida</taxon>
        <taxon>Mytiloidea</taxon>
        <taxon>Mytilidae</taxon>
        <taxon>Mytilinae</taxon>
        <taxon>Mytilus</taxon>
    </lineage>
</organism>
<feature type="region of interest" description="Disordered" evidence="1">
    <location>
        <begin position="1021"/>
        <end position="1069"/>
    </location>
</feature>
<dbReference type="EMBL" id="UYJE01003543">
    <property type="protein sequence ID" value="VDI20153.1"/>
    <property type="molecule type" value="Genomic_DNA"/>
</dbReference>
<dbReference type="InterPro" id="IPR015940">
    <property type="entry name" value="UBA"/>
</dbReference>
<feature type="compositionally biased region" description="Polar residues" evidence="1">
    <location>
        <begin position="443"/>
        <end position="472"/>
    </location>
</feature>
<feature type="region of interest" description="Disordered" evidence="1">
    <location>
        <begin position="1"/>
        <end position="43"/>
    </location>
</feature>
<dbReference type="GO" id="GO:0003723">
    <property type="term" value="F:RNA binding"/>
    <property type="evidence" value="ECO:0007669"/>
    <property type="project" value="InterPro"/>
</dbReference>
<dbReference type="CDD" id="cd12435">
    <property type="entry name" value="RRM_GW182_like"/>
    <property type="match status" value="1"/>
</dbReference>
<dbReference type="GO" id="GO:0000932">
    <property type="term" value="C:P-body"/>
    <property type="evidence" value="ECO:0007669"/>
    <property type="project" value="TreeGrafter"/>
</dbReference>
<evidence type="ECO:0000256" key="1">
    <source>
        <dbReference type="SAM" id="MobiDB-lite"/>
    </source>
</evidence>
<dbReference type="InterPro" id="IPR035979">
    <property type="entry name" value="RBD_domain_sf"/>
</dbReference>
<name>A0A8B6DJT0_MYTGA</name>
<feature type="region of interest" description="Disordered" evidence="1">
    <location>
        <begin position="949"/>
        <end position="1002"/>
    </location>
</feature>
<feature type="compositionally biased region" description="Low complexity" evidence="1">
    <location>
        <begin position="382"/>
        <end position="408"/>
    </location>
</feature>
<reference evidence="3" key="1">
    <citation type="submission" date="2018-11" db="EMBL/GenBank/DDBJ databases">
        <authorList>
            <person name="Alioto T."/>
            <person name="Alioto T."/>
        </authorList>
    </citation>
    <scope>NUCLEOTIDE SEQUENCE</scope>
</reference>
<feature type="compositionally biased region" description="Low complexity" evidence="1">
    <location>
        <begin position="102"/>
        <end position="115"/>
    </location>
</feature>
<accession>A0A8B6DJT0</accession>
<feature type="region of interest" description="Disordered" evidence="1">
    <location>
        <begin position="599"/>
        <end position="627"/>
    </location>
</feature>
<dbReference type="Pfam" id="PF00076">
    <property type="entry name" value="RRM_1"/>
    <property type="match status" value="1"/>
</dbReference>
<feature type="compositionally biased region" description="Polar residues" evidence="1">
    <location>
        <begin position="949"/>
        <end position="964"/>
    </location>
</feature>
<feature type="domain" description="UBA" evidence="2">
    <location>
        <begin position="701"/>
        <end position="741"/>
    </location>
</feature>
<dbReference type="InterPro" id="IPR012677">
    <property type="entry name" value="Nucleotide-bd_a/b_plait_sf"/>
</dbReference>
<feature type="region of interest" description="Disordered" evidence="1">
    <location>
        <begin position="791"/>
        <end position="811"/>
    </location>
</feature>
<sequence length="1377" mass="147607">MQQAAKPVNMNNQVNSGGWGNSGPMSGAGVDEDDGGWGVGPPGVGSGWMGALAAANAELAAQWQGPAGDWKPSVIVDRNDKESWPSIGGDNSETTSDNGEDSASAKSGSVISSSSQDHTALWGNSLNGLESNTWDTNPNSSTWGSSYPQSLSNNMQGITSIAGSSDPSRSWGNVPGTLPQGLGQNLGGIRPQNSVQIQQSAAESMQSSHSVSNQASYGANTSAFKPVGDSWGAVGTIPSDIAGKGNGNSAQQKPEMMPEVGWPVNPPPTPISASSVSSWGDSTVPTSMASTKQQWPPDSTQGLQPQPTSWAQAAGKGLSTSPSNPVSNQNAQSQSISQSDVPSEFRVAIDSHDGWGMKPVRQDTAWEMETTPKAKRKFPATVPVVNPEKPAAAANPNNNNSNMWNNNNGTGIWESTKEPQQTSSWTSAPAGNSAQWEDPQAKDPNTWTNPNDTASSQWGGKTETGSWPSERSGQYGEAGKQEHNDGTALWGNPGGKPANWNQPGPPSNPPNWNQGPPPPPPPTQPPGWGQPPPPPAKVDDGTCLWAAGSPKQAQAAGWGETNNQWNSAAGQKPKTPSWSEDPSVKVRLGNPVVGVGTVSSSHLGQDGDRYWNRPPEQGPNPKGTFNWGEADMVWNTSDYNKDDMFWNEDKSTNWEDTDMGTWMDDTQENNSTWSSASGWIRGKKTLIKGGASRFPGGNQPQMRSRMIQQLMELGFQKDEAGQALISNNMNYQSALAELYKQKGATYRDDVLLESAKSKVISDNDISDTQQENNPFVPNPNTPFPPPNAQAFKGPSQPVSSQTSIMPPQQNKKPAAGRAQAVAQQMAQQQILQQLHLAVKAGLISPQLLNQQLPPYMLVLLQQLLQHQQCLQQLITTQQVLQKNSVSMNPMVQRQQLEQVNMKINTIKQQILITQRQIHDAQRLLIKPQPTTTSQSSTEDAISTIESSLSNLNMPNSQPQQSKLSQWKKPTEKESSPDSGANAEYSALNKAPGSSKTSQASSQSSLQYGGLGLTQLGGDSTWSNVPATTSGSQSWPTISVSSTGPTSTIDENGKDIKESHLPSTSSSLTINDAIPEFVPGKPWPGITQKSVEDDPHITPGSFSRSLSLSVNTIRDDSLGSLITKTSPSESLPPMNPKNMSQKSWSGGDSMTPTSFSNEVWGVPLPKNSAMQQRPPPGLKPNNWSGVNRQHSWAGTRTDPSSFNSGNMSNWDARMSNNITPCLILKNLTPQIDGSTLRTLCMQHGPLVWFYLSLNNGQALVRYHSKEEAFKAQKSLNTCVLGNTTIVADFVSDNEAARFAMTAQSSSQWQSQPQQPNNTAYRQNSMGVCNDSWNQPAQANHMANNYNSGGMWGNGGSGLWGGDDHNANSLLGNMLGESM</sequence>
<dbReference type="Pfam" id="PF12938">
    <property type="entry name" value="M_domain"/>
    <property type="match status" value="1"/>
</dbReference>
<dbReference type="PROSITE" id="PS50030">
    <property type="entry name" value="UBA"/>
    <property type="match status" value="1"/>
</dbReference>
<feature type="compositionally biased region" description="Polar residues" evidence="1">
    <location>
        <begin position="271"/>
        <end position="311"/>
    </location>
</feature>
<proteinExistence type="predicted"/>
<dbReference type="Gene3D" id="1.10.8.10">
    <property type="entry name" value="DNA helicase RuvA subunit, C-terminal domain"/>
    <property type="match status" value="1"/>
</dbReference>
<feature type="compositionally biased region" description="Polar residues" evidence="1">
    <location>
        <begin position="1136"/>
        <end position="1150"/>
    </location>
</feature>
<feature type="compositionally biased region" description="Low complexity" evidence="1">
    <location>
        <begin position="327"/>
        <end position="339"/>
    </location>
</feature>
<feature type="compositionally biased region" description="Polar residues" evidence="1">
    <location>
        <begin position="1060"/>
        <end position="1069"/>
    </location>
</feature>